<comment type="caution">
    <text evidence="1">The sequence shown here is derived from an EMBL/GenBank/DDBJ whole genome shotgun (WGS) entry which is preliminary data.</text>
</comment>
<reference evidence="1 2" key="1">
    <citation type="submission" date="2016-07" db="EMBL/GenBank/DDBJ databases">
        <title>Characterization of isolates of Eisenbergiella tayi derived from blood cultures, using whole genome sequencing.</title>
        <authorList>
            <person name="Burdz T."/>
            <person name="Wiebe D."/>
            <person name="Huynh C."/>
            <person name="Bernard K."/>
        </authorList>
    </citation>
    <scope>NUCLEOTIDE SEQUENCE [LARGE SCALE GENOMIC DNA]</scope>
    <source>
        <strain evidence="1 2">NML 110608</strain>
    </source>
</reference>
<sequence length="73" mass="8100">MFHFCRTGGGRHAETGQACGSPIDSGKRNAYNVDIKQERVNTMLFGRFCIDLGSAQACKTEHCVEPNQINRII</sequence>
<protein>
    <submittedName>
        <fullName evidence="1">Uncharacterized protein</fullName>
    </submittedName>
</protein>
<name>A0A1E3A759_9FIRM</name>
<gene>
    <name evidence="1" type="ORF">BEI61_05035</name>
</gene>
<organism evidence="1 2">
    <name type="scientific">Eisenbergiella tayi</name>
    <dbReference type="NCBI Taxonomy" id="1432052"/>
    <lineage>
        <taxon>Bacteria</taxon>
        <taxon>Bacillati</taxon>
        <taxon>Bacillota</taxon>
        <taxon>Clostridia</taxon>
        <taxon>Lachnospirales</taxon>
        <taxon>Lachnospiraceae</taxon>
        <taxon>Eisenbergiella</taxon>
    </lineage>
</organism>
<proteinExistence type="predicted"/>
<evidence type="ECO:0000313" key="1">
    <source>
        <dbReference type="EMBL" id="ODM04231.1"/>
    </source>
</evidence>
<dbReference type="Proteomes" id="UP000094067">
    <property type="component" value="Unassembled WGS sequence"/>
</dbReference>
<accession>A0A1E3A759</accession>
<dbReference type="AlphaFoldDB" id="A0A1E3A759"/>
<dbReference type="EMBL" id="MCGH01000003">
    <property type="protein sequence ID" value="ODM04231.1"/>
    <property type="molecule type" value="Genomic_DNA"/>
</dbReference>
<evidence type="ECO:0000313" key="2">
    <source>
        <dbReference type="Proteomes" id="UP000094067"/>
    </source>
</evidence>